<dbReference type="InterPro" id="IPR016147">
    <property type="entry name" value="Pili_assmbl_chaperone_N"/>
</dbReference>
<dbReference type="RefSeq" id="WP_309205828.1">
    <property type="nucleotide sequence ID" value="NZ_CP133586.1"/>
</dbReference>
<comment type="subcellular location">
    <subcellularLocation>
        <location evidence="1">Periplasm</location>
    </subcellularLocation>
</comment>
<dbReference type="InterPro" id="IPR016148">
    <property type="entry name" value="Pili_assmbl_chaperone_C"/>
</dbReference>
<keyword evidence="5" id="KW-0143">Chaperone</keyword>
<evidence type="ECO:0000256" key="4">
    <source>
        <dbReference type="ARBA" id="ARBA00022764"/>
    </source>
</evidence>
<evidence type="ECO:0000256" key="1">
    <source>
        <dbReference type="ARBA" id="ARBA00004418"/>
    </source>
</evidence>
<name>A0ABY9PQ30_SERFO</name>
<organism evidence="9 10">
    <name type="scientific">Serratia fonticola</name>
    <dbReference type="NCBI Taxonomy" id="47917"/>
    <lineage>
        <taxon>Bacteria</taxon>
        <taxon>Pseudomonadati</taxon>
        <taxon>Pseudomonadota</taxon>
        <taxon>Gammaproteobacteria</taxon>
        <taxon>Enterobacterales</taxon>
        <taxon>Yersiniaceae</taxon>
        <taxon>Serratia</taxon>
    </lineage>
</organism>
<dbReference type="Pfam" id="PF00345">
    <property type="entry name" value="PapD_N"/>
    <property type="match status" value="1"/>
</dbReference>
<proteinExistence type="inferred from homology"/>
<dbReference type="Proteomes" id="UP001235341">
    <property type="component" value="Chromosome"/>
</dbReference>
<evidence type="ECO:0000259" key="8">
    <source>
        <dbReference type="Pfam" id="PF02753"/>
    </source>
</evidence>
<dbReference type="InterPro" id="IPR001829">
    <property type="entry name" value="Pili_assmbl_chaperone_bac"/>
</dbReference>
<feature type="domain" description="Pili assembly chaperone N-terminal" evidence="7">
    <location>
        <begin position="25"/>
        <end position="148"/>
    </location>
</feature>
<keyword evidence="3 6" id="KW-0732">Signal</keyword>
<dbReference type="Gene3D" id="2.60.40.10">
    <property type="entry name" value="Immunoglobulins"/>
    <property type="match status" value="2"/>
</dbReference>
<dbReference type="InterPro" id="IPR036316">
    <property type="entry name" value="Pili_assmbl_chap_C_dom_sf"/>
</dbReference>
<protein>
    <submittedName>
        <fullName evidence="9">Molecular chaperone</fullName>
    </submittedName>
</protein>
<evidence type="ECO:0000256" key="3">
    <source>
        <dbReference type="ARBA" id="ARBA00022729"/>
    </source>
</evidence>
<evidence type="ECO:0000256" key="6">
    <source>
        <dbReference type="SAM" id="SignalP"/>
    </source>
</evidence>
<dbReference type="PANTHER" id="PTHR30251:SF2">
    <property type="entry name" value="FIMBRIAL CHAPERONE YADV-RELATED"/>
    <property type="match status" value="1"/>
</dbReference>
<evidence type="ECO:0000256" key="5">
    <source>
        <dbReference type="ARBA" id="ARBA00023186"/>
    </source>
</evidence>
<evidence type="ECO:0000313" key="9">
    <source>
        <dbReference type="EMBL" id="WMT15305.1"/>
    </source>
</evidence>
<dbReference type="InterPro" id="IPR050643">
    <property type="entry name" value="Periplasmic_pilus_chap"/>
</dbReference>
<keyword evidence="10" id="KW-1185">Reference proteome</keyword>
<reference evidence="9 10" key="1">
    <citation type="submission" date="2023-08" db="EMBL/GenBank/DDBJ databases">
        <title>Complete Genome and Methylome dissection of Serratia fonticola NEB369.</title>
        <authorList>
            <person name="Fomenkov A."/>
            <person name="Roberts R.D."/>
        </authorList>
    </citation>
    <scope>NUCLEOTIDE SEQUENCE [LARGE SCALE GENOMIC DNA]</scope>
    <source>
        <strain evidence="9 10">NEB369</strain>
    </source>
</reference>
<dbReference type="SUPFAM" id="SSF49584">
    <property type="entry name" value="Periplasmic chaperone C-domain"/>
    <property type="match status" value="1"/>
</dbReference>
<dbReference type="EMBL" id="CP133586">
    <property type="protein sequence ID" value="WMT15305.1"/>
    <property type="molecule type" value="Genomic_DNA"/>
</dbReference>
<comment type="similarity">
    <text evidence="2">Belongs to the periplasmic pilus chaperone family.</text>
</comment>
<dbReference type="PRINTS" id="PR00969">
    <property type="entry name" value="CHAPERONPILI"/>
</dbReference>
<dbReference type="InterPro" id="IPR008962">
    <property type="entry name" value="PapD-like_sf"/>
</dbReference>
<dbReference type="PANTHER" id="PTHR30251">
    <property type="entry name" value="PILUS ASSEMBLY CHAPERONE"/>
    <property type="match status" value="1"/>
</dbReference>
<feature type="chain" id="PRO_5046487984" evidence="6">
    <location>
        <begin position="24"/>
        <end position="255"/>
    </location>
</feature>
<dbReference type="InterPro" id="IPR013783">
    <property type="entry name" value="Ig-like_fold"/>
</dbReference>
<gene>
    <name evidence="9" type="ORF">RFB13_02855</name>
</gene>
<dbReference type="Pfam" id="PF02753">
    <property type="entry name" value="PapD_C"/>
    <property type="match status" value="1"/>
</dbReference>
<evidence type="ECO:0000256" key="2">
    <source>
        <dbReference type="ARBA" id="ARBA00007399"/>
    </source>
</evidence>
<evidence type="ECO:0000259" key="7">
    <source>
        <dbReference type="Pfam" id="PF00345"/>
    </source>
</evidence>
<sequence>MLRKTAFIIISLFSFFNYPLVQAAVVINTTRVIYNQQDSESVLQLQNKGKDPLLIQSWIDNGDLKSTPNTAQSPFAIMPPIARIDPGKGQALRIARTKPITVADRETLYWFNVLEVPPKPTQQIAAGVNLMQFSFRSRIKVFYRPANLALTPTQAYEKLSFNLKKEGRNYVVWVKNPSPYFITLRGLELKNKKESPTLGTIGKQPRMISPFNELKFTLEGLKGQPQAGAAIFYSVIDDFGGDRHNEWKLDNEISQ</sequence>
<dbReference type="SUPFAM" id="SSF49354">
    <property type="entry name" value="PapD-like"/>
    <property type="match status" value="1"/>
</dbReference>
<accession>A0ABY9PQ30</accession>
<evidence type="ECO:0000313" key="10">
    <source>
        <dbReference type="Proteomes" id="UP001235341"/>
    </source>
</evidence>
<keyword evidence="4" id="KW-0574">Periplasm</keyword>
<feature type="domain" description="Pili assembly chaperone C-terminal" evidence="8">
    <location>
        <begin position="174"/>
        <end position="242"/>
    </location>
</feature>
<feature type="signal peptide" evidence="6">
    <location>
        <begin position="1"/>
        <end position="23"/>
    </location>
</feature>